<feature type="transmembrane region" description="Helical" evidence="14">
    <location>
        <begin position="2228"/>
        <end position="2249"/>
    </location>
</feature>
<feature type="compositionally biased region" description="Basic residues" evidence="13">
    <location>
        <begin position="1252"/>
        <end position="1271"/>
    </location>
</feature>
<feature type="transmembrane region" description="Helical" evidence="14">
    <location>
        <begin position="2255"/>
        <end position="2279"/>
    </location>
</feature>
<keyword evidence="9 12" id="KW-0472">Membrane</keyword>
<evidence type="ECO:0000256" key="6">
    <source>
        <dbReference type="ARBA" id="ARBA00022771"/>
    </source>
</evidence>
<evidence type="ECO:0000256" key="10">
    <source>
        <dbReference type="ARBA" id="ARBA00023242"/>
    </source>
</evidence>
<dbReference type="Gene3D" id="3.30.160.60">
    <property type="entry name" value="Classic Zinc Finger"/>
    <property type="match status" value="4"/>
</dbReference>
<dbReference type="InterPro" id="IPR000298">
    <property type="entry name" value="Cyt_c_oxidase-like_su3"/>
</dbReference>
<feature type="compositionally biased region" description="Low complexity" evidence="13">
    <location>
        <begin position="1138"/>
        <end position="1155"/>
    </location>
</feature>
<feature type="region of interest" description="Disordered" evidence="13">
    <location>
        <begin position="1228"/>
        <end position="1367"/>
    </location>
</feature>
<feature type="region of interest" description="Disordered" evidence="13">
    <location>
        <begin position="1129"/>
        <end position="1176"/>
    </location>
</feature>
<evidence type="ECO:0000313" key="19">
    <source>
        <dbReference type="Proteomes" id="UP000597762"/>
    </source>
</evidence>
<dbReference type="InterPro" id="IPR008253">
    <property type="entry name" value="Marvel"/>
</dbReference>
<proteinExistence type="predicted"/>
<evidence type="ECO:0000313" key="18">
    <source>
        <dbReference type="EMBL" id="CAE1313194.1"/>
    </source>
</evidence>
<name>A0A812DXM3_ACAPH</name>
<evidence type="ECO:0000259" key="15">
    <source>
        <dbReference type="PROSITE" id="PS50157"/>
    </source>
</evidence>
<organism evidence="18 19">
    <name type="scientific">Acanthosepion pharaonis</name>
    <name type="common">Pharaoh cuttlefish</name>
    <name type="synonym">Sepia pharaonis</name>
    <dbReference type="NCBI Taxonomy" id="158019"/>
    <lineage>
        <taxon>Eukaryota</taxon>
        <taxon>Metazoa</taxon>
        <taxon>Spiralia</taxon>
        <taxon>Lophotrochozoa</taxon>
        <taxon>Mollusca</taxon>
        <taxon>Cephalopoda</taxon>
        <taxon>Coleoidea</taxon>
        <taxon>Decapodiformes</taxon>
        <taxon>Sepiida</taxon>
        <taxon>Sepiina</taxon>
        <taxon>Sepiidae</taxon>
        <taxon>Acanthosepion</taxon>
    </lineage>
</organism>
<evidence type="ECO:0008006" key="20">
    <source>
        <dbReference type="Google" id="ProtNLM"/>
    </source>
</evidence>
<keyword evidence="7" id="KW-0862">Zinc</keyword>
<dbReference type="InterPro" id="IPR050888">
    <property type="entry name" value="ZnF_C2H2-type_TF"/>
</dbReference>
<dbReference type="GO" id="GO:0008270">
    <property type="term" value="F:zinc ion binding"/>
    <property type="evidence" value="ECO:0007669"/>
    <property type="project" value="UniProtKB-KW"/>
</dbReference>
<evidence type="ECO:0000256" key="8">
    <source>
        <dbReference type="ARBA" id="ARBA00022989"/>
    </source>
</evidence>
<feature type="transmembrane region" description="Helical" evidence="14">
    <location>
        <begin position="2029"/>
        <end position="2052"/>
    </location>
</feature>
<evidence type="ECO:0000259" key="17">
    <source>
        <dbReference type="PROSITE" id="PS51225"/>
    </source>
</evidence>
<feature type="compositionally biased region" description="Polar residues" evidence="13">
    <location>
        <begin position="107"/>
        <end position="132"/>
    </location>
</feature>
<feature type="region of interest" description="Disordered" evidence="13">
    <location>
        <begin position="80"/>
        <end position="132"/>
    </location>
</feature>
<feature type="region of interest" description="Disordered" evidence="13">
    <location>
        <begin position="227"/>
        <end position="246"/>
    </location>
</feature>
<sequence length="2346" mass="270330">MCNVLFKVLPSKMETSSVLYLRTATNKKGDSVHSSSGSPNQNATAHFYPQTTSNGHHYDRYHISQGELSNKVEKSDVSYQHTYDRQQKTSSSSSQVSNELHERLKQRVSSGSQVSSECDSNESCQNSTAAESSTVMKVALGEIGSISKYVSQGSVSMPDVLTPTPGESSGVATVSSEGDAESNIEMQPELTITNAFSLSAEMWDTGQDQKPEEEPVDLESRNPMQHTREEFSTCDENQDVKGPTTDSEAFDLSKVKQEIEEGPFSCSHCGMVTSDSASLQEHMNTHKVKKTKVYLHQCSVTGCDFSTNVIREFISHYSNNHDGLPSYVCRWCKCVMNSLSVFVDHVRENFVVPWVKCPHCHLKKKNKSEVVEHISVEHPGESQRVIAGSMFLCRSSSHSREKDSKIFSESHKTLVSLLNNQKYILNNSNHNGNDNVVGILDPGQSGQGYQCNECTFNTTNAQVFLAHIKVCESMKSATKQRNVNFECKECSFATSSREAFLNHSHVKASLMNGMKRAPYKKRPTEVRNELIRKKLLSIKKQTLALKLKKDKEAMDLEASQSGENEGKGHFKFNCPYCSEKFHKLNRMKFHIFLSHRDSYSQTFPLHQCLSCHMKSSSEEIVRQHIERTHFGRKSGILLINEPPEIIPRKYKTPDPNKKLVQSIAPIIKVVPATSAGDSPKKTIERCSSWGRNQTNDDSKHLTVTEVISQETNAEITDVGKLVVSAVEKETPHVSPKPSALPPEQTVKPELEANLKKKADTSSPQAPPPKNLAMEIVKFTAGDHFTEYIQCPRCSYQSRSVMGFYGHIKRHLDLVVHINTRRKYEFHKPKVLRTGLKTEEGVEETVSAEEMSAPKTDEETSKENPGEPEARESLSPMSPADPEIKSPETPLSNPPKLESIIINKKSENLIDKDEYSKLGGPILNAKLSSLYTSNGQVKVCNICDYMADFACYIHRHLLSSHLNIHFWECAYCFYRHLQRHKVIRHCARNHTNREPYAKWLGIPDWEKKLADCLKKTKSDDSNLPDRNTLPAENTAPTTESSASTKSQPSSCTTTPEEAPKVEKSEPTEMVKIEKLPGNLFKCGSCTMCSIHIEQVVRHIRYHHNAEGQLPSSELESGKSRSPAATAQKLLTPSKPLQMSARSPASTPSTIAATSSPVLKKSPTDQADTKSGAPKTKCKKKITPITVPKTPYRCVFCNYVNMSATEVKKHMWREHSDELNNVGILLKSKEESEKVSQGSSKGGNDGSSTQKGPPVKRKLKRAYRPHKRKKTKTYSKGVKEPSKKKSLAKANDTGSADTSPKWGKKKSLNKNIPSGVSVEDPTRKRPASGVNNESPVMPKKRQIQSTQHSDYEWESPSLAEPPNSKSERIYKSVEKTEEGSYRMSSYFEKSYQEKEAAFKSKSDNPSDVPLSQENYSPRQKEDSRVSDNLTMPAFRKAEMDIYKRFIFKTYDGMYLCNYCLISMTTEIEARLHILQVHPKKMTNPLEQPCKTFQIFRKKTRRPEIIVPHAAQPRTNQKLQNRGVRKKGMTKKKTMSMANFEETVAGIKKESRASLFDLFENLGDRNQDNSFQQSVSGRFDEKAEQALLKGEDDVDCVFTWRWADTDDENKAPHQYCTDSQQISVLRLITYRQSINVTGHFKCPFCQLTSSSHIRVSDHIRLDHMELKRFKCQECSFRSWFQSLLENHKRLQHVTSLPASNEFPLLPKDYASSIKVETSTEPVVQAPLLQEPCTNIDGKKGWAFTDINVITDYRTLYLRTYCQKSQAVMYLCTICCQILPKQNLFFEHVTSHYGEVYQCSICSFKTCLRESMEKHIQIHCQFPNASLIILHHEPLLNVENHSQSEQLHEPVMDPPLISAPNPNEKPVATLLGPKSKQSLSPQILASSKLTKHLTFCCSNCPAKLKGLKAFSMHLDRHNKLAAKTAFLTSESAPSAILSSFSPPADDDDDDLDTLFEILCPFVHVFQMCGLNEVFYFYFYFSFFLFHFFFFLFFSFFFFLFLFSFSFSFFFFLFSFSFFFLFFFFFFFSFFFFFFFFFLFFFLLSFFSFFLFLFLFLSFFFLLFFFLSFLFLFFFFFFLLFFSFFLFFFFSFSFFFFFFFSFFFSFFFFFLSFFFFFLLSFFFLLFFSSFFFSFLFLFFLLSFLFSFFFFFLSFLFLLSFSSFFFFLLSFFSSFFSFFFLFLSSFFFFLLSFSFFFLFLSSFFSFFFLFLSSFSFFLLSLSFFFLFLSSFSFFLFLSSFFLFLSSFFLFLSSFFLFLSSFFLFFLSFSFFFLFLFSFSSFFFFFFFLSFSFFFFLLFSFFLLSLFFFLFLFLLFSFSFFLLFFFSFFFLLFFLFFFFPFFFFMFMYVCDNI</sequence>
<evidence type="ECO:0000256" key="4">
    <source>
        <dbReference type="ARBA" id="ARBA00022723"/>
    </source>
</evidence>
<evidence type="ECO:0000256" key="12">
    <source>
        <dbReference type="PROSITE-ProRule" id="PRU00581"/>
    </source>
</evidence>
<feature type="region of interest" description="Disordered" evidence="13">
    <location>
        <begin position="27"/>
        <end position="58"/>
    </location>
</feature>
<feature type="transmembrane region" description="Helical" evidence="14">
    <location>
        <begin position="2200"/>
        <end position="2221"/>
    </location>
</feature>
<reference evidence="18" key="1">
    <citation type="submission" date="2021-01" db="EMBL/GenBank/DDBJ databases">
        <authorList>
            <person name="Li R."/>
            <person name="Bekaert M."/>
        </authorList>
    </citation>
    <scope>NUCLEOTIDE SEQUENCE</scope>
    <source>
        <strain evidence="18">Farmed</strain>
    </source>
</reference>
<dbReference type="PROSITE" id="PS50253">
    <property type="entry name" value="COX3"/>
    <property type="match status" value="1"/>
</dbReference>
<feature type="transmembrane region" description="Helical" evidence="14">
    <location>
        <begin position="2059"/>
        <end position="2083"/>
    </location>
</feature>
<dbReference type="OrthoDB" id="6073357at2759"/>
<evidence type="ECO:0000256" key="1">
    <source>
        <dbReference type="ARBA" id="ARBA00004123"/>
    </source>
</evidence>
<keyword evidence="8 14" id="KW-1133">Transmembrane helix</keyword>
<gene>
    <name evidence="18" type="ORF">SPHA_64362</name>
</gene>
<feature type="compositionally biased region" description="Basic and acidic residues" evidence="13">
    <location>
        <begin position="1056"/>
        <end position="1067"/>
    </location>
</feature>
<keyword evidence="6 11" id="KW-0863">Zinc-finger</keyword>
<evidence type="ECO:0000256" key="3">
    <source>
        <dbReference type="ARBA" id="ARBA00022692"/>
    </source>
</evidence>
<feature type="transmembrane region" description="Helical" evidence="14">
    <location>
        <begin position="2315"/>
        <end position="2342"/>
    </location>
</feature>
<feature type="region of interest" description="Disordered" evidence="13">
    <location>
        <begin position="1015"/>
        <end position="1067"/>
    </location>
</feature>
<dbReference type="GO" id="GO:0005634">
    <property type="term" value="C:nucleus"/>
    <property type="evidence" value="ECO:0007669"/>
    <property type="project" value="UniProtKB-SubCell"/>
</dbReference>
<feature type="compositionally biased region" description="Polar residues" evidence="13">
    <location>
        <begin position="27"/>
        <end position="55"/>
    </location>
</feature>
<feature type="compositionally biased region" description="Polar residues" evidence="13">
    <location>
        <begin position="1029"/>
        <end position="1054"/>
    </location>
</feature>
<dbReference type="PROSITE" id="PS50157">
    <property type="entry name" value="ZINC_FINGER_C2H2_2"/>
    <property type="match status" value="2"/>
</dbReference>
<feature type="compositionally biased region" description="Basic and acidic residues" evidence="13">
    <location>
        <begin position="854"/>
        <end position="871"/>
    </location>
</feature>
<keyword evidence="3 12" id="KW-0812">Transmembrane</keyword>
<feature type="transmembrane region" description="Helical" evidence="14">
    <location>
        <begin position="2142"/>
        <end position="2165"/>
    </location>
</feature>
<evidence type="ECO:0000256" key="9">
    <source>
        <dbReference type="ARBA" id="ARBA00023136"/>
    </source>
</evidence>
<evidence type="ECO:0000256" key="11">
    <source>
        <dbReference type="PROSITE-ProRule" id="PRU00042"/>
    </source>
</evidence>
<feature type="domain" description="Heme-copper oxidase subunit III family profile" evidence="16">
    <location>
        <begin position="1977"/>
        <end position="2247"/>
    </location>
</feature>
<feature type="domain" description="C2H2-type" evidence="15">
    <location>
        <begin position="264"/>
        <end position="291"/>
    </location>
</feature>
<feature type="region of interest" description="Disordered" evidence="13">
    <location>
        <begin position="1395"/>
        <end position="1422"/>
    </location>
</feature>
<keyword evidence="19" id="KW-1185">Reference proteome</keyword>
<dbReference type="PROSITE" id="PS00028">
    <property type="entry name" value="ZINC_FINGER_C2H2_1"/>
    <property type="match status" value="2"/>
</dbReference>
<dbReference type="GO" id="GO:0016020">
    <property type="term" value="C:membrane"/>
    <property type="evidence" value="ECO:0007669"/>
    <property type="project" value="UniProtKB-SubCell"/>
</dbReference>
<keyword evidence="10" id="KW-0539">Nucleus</keyword>
<dbReference type="EMBL" id="CAHIKZ030004631">
    <property type="protein sequence ID" value="CAE1313194.1"/>
    <property type="molecule type" value="Genomic_DNA"/>
</dbReference>
<feature type="region of interest" description="Disordered" evidence="13">
    <location>
        <begin position="836"/>
        <end position="896"/>
    </location>
</feature>
<keyword evidence="5" id="KW-0677">Repeat</keyword>
<evidence type="ECO:0000256" key="7">
    <source>
        <dbReference type="ARBA" id="ARBA00022833"/>
    </source>
</evidence>
<evidence type="ECO:0000256" key="5">
    <source>
        <dbReference type="ARBA" id="ARBA00022737"/>
    </source>
</evidence>
<feature type="transmembrane region" description="Helical" evidence="14">
    <location>
        <begin position="2116"/>
        <end position="2136"/>
    </location>
</feature>
<feature type="compositionally biased region" description="Polar residues" evidence="13">
    <location>
        <begin position="1403"/>
        <end position="1415"/>
    </location>
</feature>
<feature type="transmembrane region" description="Helical" evidence="14">
    <location>
        <begin position="2089"/>
        <end position="2111"/>
    </location>
</feature>
<evidence type="ECO:0000256" key="13">
    <source>
        <dbReference type="SAM" id="MobiDB-lite"/>
    </source>
</evidence>
<feature type="domain" description="C2H2-type" evidence="15">
    <location>
        <begin position="1666"/>
        <end position="1694"/>
    </location>
</feature>
<feature type="transmembrane region" description="Helical" evidence="14">
    <location>
        <begin position="2004"/>
        <end position="2023"/>
    </location>
</feature>
<feature type="region of interest" description="Disordered" evidence="13">
    <location>
        <begin position="161"/>
        <end position="186"/>
    </location>
</feature>
<dbReference type="PANTHER" id="PTHR24406">
    <property type="entry name" value="TRANSCRIPTIONAL REPRESSOR CTCFL-RELATED"/>
    <property type="match status" value="1"/>
</dbReference>
<feature type="compositionally biased region" description="Polar residues" evidence="13">
    <location>
        <begin position="165"/>
        <end position="176"/>
    </location>
</feature>
<accession>A0A812DXM3</accession>
<protein>
    <recommendedName>
        <fullName evidence="20">Zinc finger protein 462</fullName>
    </recommendedName>
</protein>
<dbReference type="SMART" id="SM00355">
    <property type="entry name" value="ZnF_C2H2"/>
    <property type="match status" value="19"/>
</dbReference>
<dbReference type="Proteomes" id="UP000597762">
    <property type="component" value="Unassembled WGS sequence"/>
</dbReference>
<dbReference type="PROSITE" id="PS51225">
    <property type="entry name" value="MARVEL"/>
    <property type="match status" value="1"/>
</dbReference>
<comment type="subcellular location">
    <subcellularLocation>
        <location evidence="2">Membrane</location>
        <topology evidence="2">Multi-pass membrane protein</topology>
    </subcellularLocation>
    <subcellularLocation>
        <location evidence="1">Nucleus</location>
    </subcellularLocation>
</comment>
<dbReference type="GO" id="GO:0004129">
    <property type="term" value="F:cytochrome-c oxidase activity"/>
    <property type="evidence" value="ECO:0007669"/>
    <property type="project" value="InterPro"/>
</dbReference>
<evidence type="ECO:0000256" key="2">
    <source>
        <dbReference type="ARBA" id="ARBA00004141"/>
    </source>
</evidence>
<dbReference type="InterPro" id="IPR013087">
    <property type="entry name" value="Znf_C2H2_type"/>
</dbReference>
<evidence type="ECO:0000259" key="16">
    <source>
        <dbReference type="PROSITE" id="PS50253"/>
    </source>
</evidence>
<comment type="caution">
    <text evidence="18">The sequence shown here is derived from an EMBL/GenBank/DDBJ whole genome shotgun (WGS) entry which is preliminary data.</text>
</comment>
<feature type="transmembrane region" description="Helical" evidence="14">
    <location>
        <begin position="1970"/>
        <end position="1997"/>
    </location>
</feature>
<feature type="transmembrane region" description="Helical" evidence="14">
    <location>
        <begin position="2286"/>
        <end position="2309"/>
    </location>
</feature>
<evidence type="ECO:0000256" key="14">
    <source>
        <dbReference type="SAM" id="Phobius"/>
    </source>
</evidence>
<feature type="domain" description="MARVEL" evidence="17">
    <location>
        <begin position="2190"/>
        <end position="2321"/>
    </location>
</feature>
<keyword evidence="4" id="KW-0479">Metal-binding</keyword>
<feature type="transmembrane region" description="Helical" evidence="14">
    <location>
        <begin position="2172"/>
        <end position="2194"/>
    </location>
</feature>